<gene>
    <name evidence="2" type="ORF">Cva_00965</name>
</gene>
<reference evidence="2 3" key="1">
    <citation type="submission" date="2015-03" db="EMBL/GenBank/DDBJ databases">
        <title>Caedibacter varicaedens, whole genome shotgun sequence.</title>
        <authorList>
            <person name="Suzuki H."/>
            <person name="Dapper A.L."/>
            <person name="Gibson A.K."/>
            <person name="Jackson C."/>
            <person name="Lee H."/>
            <person name="Pejaver V.R."/>
            <person name="Doak T."/>
            <person name="Lynch M."/>
        </authorList>
    </citation>
    <scope>NUCLEOTIDE SEQUENCE [LARGE SCALE GENOMIC DNA]</scope>
</reference>
<evidence type="ECO:0000313" key="2">
    <source>
        <dbReference type="EMBL" id="GAO98316.1"/>
    </source>
</evidence>
<dbReference type="EMBL" id="BBVC01000042">
    <property type="protein sequence ID" value="GAO98316.1"/>
    <property type="molecule type" value="Genomic_DNA"/>
</dbReference>
<keyword evidence="1" id="KW-0472">Membrane</keyword>
<accession>A0A0K8MCR6</accession>
<keyword evidence="1" id="KW-0812">Transmembrane</keyword>
<proteinExistence type="predicted"/>
<evidence type="ECO:0000313" key="3">
    <source>
        <dbReference type="Proteomes" id="UP000036771"/>
    </source>
</evidence>
<feature type="transmembrane region" description="Helical" evidence="1">
    <location>
        <begin position="38"/>
        <end position="59"/>
    </location>
</feature>
<dbReference type="AlphaFoldDB" id="A0A0K8MCR6"/>
<dbReference type="Proteomes" id="UP000036771">
    <property type="component" value="Unassembled WGS sequence"/>
</dbReference>
<keyword evidence="3" id="KW-1185">Reference proteome</keyword>
<name>A0A0K8MCR6_9PROT</name>
<keyword evidence="1" id="KW-1133">Transmembrane helix</keyword>
<sequence>MIGALNLPVIKWSVTWWTTLHQPASFLRVGGSAVHESMILPLFLMTGAYAAFFLLVLLWQLEIEILKHKIITHQHKMRQDIQERK</sequence>
<evidence type="ECO:0008006" key="4">
    <source>
        <dbReference type="Google" id="ProtNLM"/>
    </source>
</evidence>
<comment type="caution">
    <text evidence="2">The sequence shown here is derived from an EMBL/GenBank/DDBJ whole genome shotgun (WGS) entry which is preliminary data.</text>
</comment>
<dbReference type="STRING" id="1629334.Cva_00965"/>
<protein>
    <recommendedName>
        <fullName evidence="4">Heme exporter protein C</fullName>
    </recommendedName>
</protein>
<organism evidence="2 3">
    <name type="scientific">Caedimonas varicaedens</name>
    <dbReference type="NCBI Taxonomy" id="1629334"/>
    <lineage>
        <taxon>Bacteria</taxon>
        <taxon>Pseudomonadati</taxon>
        <taxon>Pseudomonadota</taxon>
        <taxon>Alphaproteobacteria</taxon>
        <taxon>Holosporales</taxon>
        <taxon>Caedimonadaceae</taxon>
        <taxon>Caedimonas</taxon>
    </lineage>
</organism>
<evidence type="ECO:0000256" key="1">
    <source>
        <dbReference type="SAM" id="Phobius"/>
    </source>
</evidence>